<comment type="caution">
    <text evidence="3">The sequence shown here is derived from an EMBL/GenBank/DDBJ whole genome shotgun (WGS) entry which is preliminary data.</text>
</comment>
<evidence type="ECO:0000259" key="2">
    <source>
        <dbReference type="Pfam" id="PF18962"/>
    </source>
</evidence>
<proteinExistence type="predicted"/>
<gene>
    <name evidence="3" type="ORF">FDY95_20890</name>
</gene>
<evidence type="ECO:0000256" key="1">
    <source>
        <dbReference type="SAM" id="SignalP"/>
    </source>
</evidence>
<dbReference type="Pfam" id="PF18962">
    <property type="entry name" value="Por_Secre_tail"/>
    <property type="match status" value="1"/>
</dbReference>
<protein>
    <submittedName>
        <fullName evidence="3">T9SS type A sorting domain-containing protein</fullName>
    </submittedName>
</protein>
<evidence type="ECO:0000313" key="4">
    <source>
        <dbReference type="Proteomes" id="UP000305517"/>
    </source>
</evidence>
<dbReference type="AlphaFoldDB" id="A0A5R8WKU6"/>
<sequence length="641" mass="65215">MKKNYSPLNLWLLLLCWAMLPAWAAQAQTPAWTQAAAGGAATGTAPTTSESQAQATAVDDAGNVFVAGWFTGQVTFGSTVLTSAGQEDIFLAKYAPATGQWIWAERAGGTGRDQGYGLATAGANVYLTGFITNTRSDAQRVRFGNNVTQLGASIGPNADLVLAKYVDNGASASLAWTQVGGGRLADCGSGVAVSGNSVYVGGMIRNDRADHLVVRFGGSGTTPATVAQAGASTAPDNDLVLVKYTDNGSSATLRWTQVGGGTGSDAGMAVAVQGRSVYLAGYVENTATDADSVRFGGSGLVPGTVRQYGNSAYYNGDIVLVKYIDNDTAAVVGWTQAGGGRFHDEATGVAVSGNSVYLTGYVTSETQDGAGIRFGAAGTALGTAVQWGASDQSTDLILAKYTDNGTSATLGWTQVAGGRHVDTGFAVAAEGANVYVAGLLTNSSTDISTARFGGSGSTPGTIVRGGASAIESFDLVLAKYTDLGPRATLAWAQVGGGTSDDRGIGLAVRNGRAYVAGYFTDAASFGRTNLANSIGGSATVVAVVNEGAPLALASPTRAAGFHLYPNPATGSFTLLLPAEAGATQAEATLFNALGQRVRTQTVALPASGARATFDARKLAAGVYLLQVQAGEYTVSRRVTLY</sequence>
<organism evidence="3 4">
    <name type="scientific">Hymenobacter jeollabukensis</name>
    <dbReference type="NCBI Taxonomy" id="2025313"/>
    <lineage>
        <taxon>Bacteria</taxon>
        <taxon>Pseudomonadati</taxon>
        <taxon>Bacteroidota</taxon>
        <taxon>Cytophagia</taxon>
        <taxon>Cytophagales</taxon>
        <taxon>Hymenobacteraceae</taxon>
        <taxon>Hymenobacter</taxon>
    </lineage>
</organism>
<evidence type="ECO:0000313" key="3">
    <source>
        <dbReference type="EMBL" id="TLM89530.1"/>
    </source>
</evidence>
<accession>A0A5R8WKU6</accession>
<dbReference type="OrthoDB" id="863625at2"/>
<dbReference type="Proteomes" id="UP000305517">
    <property type="component" value="Unassembled WGS sequence"/>
</dbReference>
<keyword evidence="1" id="KW-0732">Signal</keyword>
<dbReference type="InterPro" id="IPR026444">
    <property type="entry name" value="Secre_tail"/>
</dbReference>
<dbReference type="EMBL" id="VAJM01000013">
    <property type="protein sequence ID" value="TLM89530.1"/>
    <property type="molecule type" value="Genomic_DNA"/>
</dbReference>
<feature type="signal peptide" evidence="1">
    <location>
        <begin position="1"/>
        <end position="24"/>
    </location>
</feature>
<dbReference type="NCBIfam" id="TIGR04183">
    <property type="entry name" value="Por_Secre_tail"/>
    <property type="match status" value="1"/>
</dbReference>
<reference evidence="3 4" key="1">
    <citation type="submission" date="2019-05" db="EMBL/GenBank/DDBJ databases">
        <title>Hymenobacter edaphi sp. nov., isolated from abandoned arsenic-contaminated farmland soil.</title>
        <authorList>
            <person name="Nie L."/>
        </authorList>
    </citation>
    <scope>NUCLEOTIDE SEQUENCE [LARGE SCALE GENOMIC DNA]</scope>
    <source>
        <strain evidence="3 4">1-3-3-8</strain>
    </source>
</reference>
<keyword evidence="4" id="KW-1185">Reference proteome</keyword>
<feature type="chain" id="PRO_5024327690" evidence="1">
    <location>
        <begin position="25"/>
        <end position="641"/>
    </location>
</feature>
<dbReference type="RefSeq" id="WP_138080616.1">
    <property type="nucleotide sequence ID" value="NZ_VAJM01000013.1"/>
</dbReference>
<feature type="domain" description="Secretion system C-terminal sorting" evidence="2">
    <location>
        <begin position="563"/>
        <end position="637"/>
    </location>
</feature>
<name>A0A5R8WKU6_9BACT</name>